<keyword evidence="4" id="KW-1185">Reference proteome</keyword>
<feature type="domain" description="SusE outer membrane protein" evidence="2">
    <location>
        <begin position="23"/>
        <end position="121"/>
    </location>
</feature>
<dbReference type="Gene3D" id="2.60.40.3620">
    <property type="match status" value="2"/>
</dbReference>
<feature type="signal peptide" evidence="1">
    <location>
        <begin position="1"/>
        <end position="19"/>
    </location>
</feature>
<dbReference type="STRING" id="390640.SAMN04488034_102235"/>
<keyword evidence="1" id="KW-0732">Signal</keyword>
<evidence type="ECO:0000259" key="2">
    <source>
        <dbReference type="Pfam" id="PF14292"/>
    </source>
</evidence>
<evidence type="ECO:0000313" key="4">
    <source>
        <dbReference type="Proteomes" id="UP000199448"/>
    </source>
</evidence>
<name>A0A1H5LF79_9FLAO</name>
<dbReference type="InterPro" id="IPR025970">
    <property type="entry name" value="SusE"/>
</dbReference>
<dbReference type="Pfam" id="PF14292">
    <property type="entry name" value="SusE"/>
    <property type="match status" value="1"/>
</dbReference>
<dbReference type="RefSeq" id="WP_176763436.1">
    <property type="nucleotide sequence ID" value="NZ_FNGG01000002.1"/>
</dbReference>
<accession>A0A1H5LF79</accession>
<dbReference type="AlphaFoldDB" id="A0A1H5LF79"/>
<reference evidence="3 4" key="1">
    <citation type="submission" date="2016-10" db="EMBL/GenBank/DDBJ databases">
        <authorList>
            <person name="de Groot N.N."/>
        </authorList>
    </citation>
    <scope>NUCLEOTIDE SEQUENCE [LARGE SCALE GENOMIC DNA]</scope>
    <source>
        <strain evidence="3 4">DSM 23553</strain>
    </source>
</reference>
<feature type="chain" id="PRO_5011645266" evidence="1">
    <location>
        <begin position="20"/>
        <end position="378"/>
    </location>
</feature>
<evidence type="ECO:0000256" key="1">
    <source>
        <dbReference type="SAM" id="SignalP"/>
    </source>
</evidence>
<gene>
    <name evidence="3" type="ORF">SAMN04488034_102235</name>
</gene>
<sequence>MKKLSILLLAFVALTGFNACTSDDDVVFIAQPDPEGIAFTNTFSPEYILTNATAENTVERFVWNEIDLDVPTNINYDLMASASQDMSDPVLMGSTAGTNLAVKVKQLLSLAQDAGLDNDPETEAPNTGTLYFQVQATAGTAGELLHESDVQPLTVVIPETTGEGEIELPKIYMVGNFQSAGGYGNDWTPADGVPLTASGEGNTDFEGYVYINVDSPEFKFLPTNEGWDGDYGDAGTEAGVYTGSLLQEGEVNAGTPDGTGGYYLVKVNTETLTYTLEKYSWGVIGNATPTGWDSDTDMTYDTDNHVWTVTMDLTAQDAPDNGFKFRANDSWDVNLGDTGADGTLEPGGENIGVPEAGNYTITLDLNDSRNPTYTLTKN</sequence>
<dbReference type="GO" id="GO:2001070">
    <property type="term" value="F:starch binding"/>
    <property type="evidence" value="ECO:0007669"/>
    <property type="project" value="InterPro"/>
</dbReference>
<dbReference type="Proteomes" id="UP000199448">
    <property type="component" value="Unassembled WGS sequence"/>
</dbReference>
<proteinExistence type="predicted"/>
<dbReference type="GO" id="GO:0019867">
    <property type="term" value="C:outer membrane"/>
    <property type="evidence" value="ECO:0007669"/>
    <property type="project" value="InterPro"/>
</dbReference>
<dbReference type="CDD" id="cd12956">
    <property type="entry name" value="CBM_SusE-F_like"/>
    <property type="match status" value="1"/>
</dbReference>
<dbReference type="EMBL" id="FNUG01000002">
    <property type="protein sequence ID" value="SEE74858.1"/>
    <property type="molecule type" value="Genomic_DNA"/>
</dbReference>
<organism evidence="3 4">
    <name type="scientific">Salinimicrobium catena</name>
    <dbReference type="NCBI Taxonomy" id="390640"/>
    <lineage>
        <taxon>Bacteria</taxon>
        <taxon>Pseudomonadati</taxon>
        <taxon>Bacteroidota</taxon>
        <taxon>Flavobacteriia</taxon>
        <taxon>Flavobacteriales</taxon>
        <taxon>Flavobacteriaceae</taxon>
        <taxon>Salinimicrobium</taxon>
    </lineage>
</organism>
<evidence type="ECO:0000313" key="3">
    <source>
        <dbReference type="EMBL" id="SEE74858.1"/>
    </source>
</evidence>
<protein>
    <submittedName>
        <fullName evidence="3">SusE outer membrane protein</fullName>
    </submittedName>
</protein>